<dbReference type="EMBL" id="MU251253">
    <property type="protein sequence ID" value="KAG9254788.1"/>
    <property type="molecule type" value="Genomic_DNA"/>
</dbReference>
<proteinExistence type="predicted"/>
<protein>
    <recommendedName>
        <fullName evidence="4">Integral membrane protein</fullName>
    </recommendedName>
</protein>
<dbReference type="AlphaFoldDB" id="A0A9P8CPQ1"/>
<reference evidence="2" key="1">
    <citation type="journal article" date="2021" name="IMA Fungus">
        <title>Genomic characterization of three marine fungi, including Emericellopsis atlantica sp. nov. with signatures of a generalist lifestyle and marine biomass degradation.</title>
        <authorList>
            <person name="Hagestad O.C."/>
            <person name="Hou L."/>
            <person name="Andersen J.H."/>
            <person name="Hansen E.H."/>
            <person name="Altermark B."/>
            <person name="Li C."/>
            <person name="Kuhnert E."/>
            <person name="Cox R.J."/>
            <person name="Crous P.W."/>
            <person name="Spatafora J.W."/>
            <person name="Lail K."/>
            <person name="Amirebrahimi M."/>
            <person name="Lipzen A."/>
            <person name="Pangilinan J."/>
            <person name="Andreopoulos W."/>
            <person name="Hayes R.D."/>
            <person name="Ng V."/>
            <person name="Grigoriev I.V."/>
            <person name="Jackson S.A."/>
            <person name="Sutton T.D.S."/>
            <person name="Dobson A.D.W."/>
            <person name="Rama T."/>
        </authorList>
    </citation>
    <scope>NUCLEOTIDE SEQUENCE</scope>
    <source>
        <strain evidence="2">TS7</strain>
    </source>
</reference>
<comment type="caution">
    <text evidence="2">The sequence shown here is derived from an EMBL/GenBank/DDBJ whole genome shotgun (WGS) entry which is preliminary data.</text>
</comment>
<accession>A0A9P8CPQ1</accession>
<feature type="region of interest" description="Disordered" evidence="1">
    <location>
        <begin position="26"/>
        <end position="67"/>
    </location>
</feature>
<gene>
    <name evidence="2" type="ORF">F5Z01DRAFT_94492</name>
</gene>
<evidence type="ECO:0000313" key="3">
    <source>
        <dbReference type="Proteomes" id="UP000887229"/>
    </source>
</evidence>
<feature type="region of interest" description="Disordered" evidence="1">
    <location>
        <begin position="84"/>
        <end position="103"/>
    </location>
</feature>
<organism evidence="2 3">
    <name type="scientific">Emericellopsis atlantica</name>
    <dbReference type="NCBI Taxonomy" id="2614577"/>
    <lineage>
        <taxon>Eukaryota</taxon>
        <taxon>Fungi</taxon>
        <taxon>Dikarya</taxon>
        <taxon>Ascomycota</taxon>
        <taxon>Pezizomycotina</taxon>
        <taxon>Sordariomycetes</taxon>
        <taxon>Hypocreomycetidae</taxon>
        <taxon>Hypocreales</taxon>
        <taxon>Bionectriaceae</taxon>
        <taxon>Emericellopsis</taxon>
    </lineage>
</organism>
<sequence length="670" mass="75623">MSTSITEIPDKTLAAGYEPGAVFASCDSEREIPNESAYRPPIVGEDQATNNEPVHPNSSSPPTAHPTEAEPKIYMTIQQSLLNRTSGQSAAHSESHHDSTSPPPFKVCLDSNLAIPGTYYWHPGAPDFVICSCCYVDHIESSIFAPTMESRFFDVGEPRICRFSRPRMKDHLFPEALTTGSLRRAAEWMRRRATIQDCKGTNGVSGGQGMKWYKSRRDDIPSFVVCEACYEDHMAFQESSGHFFALPEDLHKPENTWACDLAIPYILRLWKKLGKDLTWDQFVAEAKGRMSFNPCPGAKAMSTYNKHWFVPKTGHEGLMVCAACWADHILLTGEDDKWRHAEELMELAGNLVRCSFSNMNVSMPMLKSHDEKDYSIFWAAMDKLSKTPPCEAKGIRGGKWWTLPSDPDNFQVCAACYTGLAETLGIDYLLIPKQSISPDDTLLCTLNPNSPRAAAMVQRFLQMYYNHDATSLENYAKVWARIPPCKVDEDYANGHWYGWLDCTICRECYHEFASKYPSMVAAMELEDRLLPNPAVCEMYSRRMRTLFDKTASDSSPPDLKPLLEFSIHRRGIYLETVPQMRMMVFQSRMGLFQQQSLNAQSSFYLNMGLGNETLYGSNYTYGAAGVGYGFANRDLLHAEQLRQQAMGIMGDQSSRTMHVGMLQEKWKAVE</sequence>
<dbReference type="RefSeq" id="XP_046118712.1">
    <property type="nucleotide sequence ID" value="XM_046267245.1"/>
</dbReference>
<dbReference type="Proteomes" id="UP000887229">
    <property type="component" value="Unassembled WGS sequence"/>
</dbReference>
<evidence type="ECO:0000313" key="2">
    <source>
        <dbReference type="EMBL" id="KAG9254788.1"/>
    </source>
</evidence>
<dbReference type="GeneID" id="70298148"/>
<feature type="compositionally biased region" description="Polar residues" evidence="1">
    <location>
        <begin position="47"/>
        <end position="62"/>
    </location>
</feature>
<keyword evidence="3" id="KW-1185">Reference proteome</keyword>
<dbReference type="OrthoDB" id="5324692at2759"/>
<evidence type="ECO:0008006" key="4">
    <source>
        <dbReference type="Google" id="ProtNLM"/>
    </source>
</evidence>
<evidence type="ECO:0000256" key="1">
    <source>
        <dbReference type="SAM" id="MobiDB-lite"/>
    </source>
</evidence>
<name>A0A9P8CPQ1_9HYPO</name>